<dbReference type="InterPro" id="IPR050422">
    <property type="entry name" value="X-Pro_aminopeptidase_P"/>
</dbReference>
<accession>A0A9P0DWS2</accession>
<dbReference type="SUPFAM" id="SSF55920">
    <property type="entry name" value="Creatinase/aminopeptidase"/>
    <property type="match status" value="1"/>
</dbReference>
<dbReference type="InterPro" id="IPR029149">
    <property type="entry name" value="Creatin/AminoP/Spt16_N"/>
</dbReference>
<dbReference type="PANTHER" id="PTHR43763:SF6">
    <property type="entry name" value="XAA-PRO AMINOPEPTIDASE 1"/>
    <property type="match status" value="1"/>
</dbReference>
<keyword evidence="4" id="KW-0472">Membrane</keyword>
<comment type="similarity">
    <text evidence="1">Belongs to the peptidase M24B family.</text>
</comment>
<evidence type="ECO:0000259" key="7">
    <source>
        <dbReference type="Pfam" id="PF01321"/>
    </source>
</evidence>
<protein>
    <submittedName>
        <fullName evidence="9">Uncharacterized protein</fullName>
    </submittedName>
</protein>
<keyword evidence="10" id="KW-1185">Reference proteome</keyword>
<feature type="domain" description="Peptidase M24" evidence="6">
    <location>
        <begin position="382"/>
        <end position="596"/>
    </location>
</feature>
<dbReference type="FunFam" id="3.90.230.10:FF:000009">
    <property type="entry name" value="xaa-Pro aminopeptidase 2"/>
    <property type="match status" value="1"/>
</dbReference>
<evidence type="ECO:0000256" key="4">
    <source>
        <dbReference type="SAM" id="Phobius"/>
    </source>
</evidence>
<keyword evidence="3" id="KW-0378">Hydrolase</keyword>
<keyword evidence="5" id="KW-0732">Signal</keyword>
<reference evidence="9" key="1">
    <citation type="submission" date="2022-01" db="EMBL/GenBank/DDBJ databases">
        <authorList>
            <person name="King R."/>
        </authorList>
    </citation>
    <scope>NUCLEOTIDE SEQUENCE</scope>
</reference>
<organism evidence="9 10">
    <name type="scientific">Phaedon cochleariae</name>
    <name type="common">Mustard beetle</name>
    <dbReference type="NCBI Taxonomy" id="80249"/>
    <lineage>
        <taxon>Eukaryota</taxon>
        <taxon>Metazoa</taxon>
        <taxon>Ecdysozoa</taxon>
        <taxon>Arthropoda</taxon>
        <taxon>Hexapoda</taxon>
        <taxon>Insecta</taxon>
        <taxon>Pterygota</taxon>
        <taxon>Neoptera</taxon>
        <taxon>Endopterygota</taxon>
        <taxon>Coleoptera</taxon>
        <taxon>Polyphaga</taxon>
        <taxon>Cucujiformia</taxon>
        <taxon>Chrysomeloidea</taxon>
        <taxon>Chrysomelidae</taxon>
        <taxon>Chrysomelinae</taxon>
        <taxon>Chrysomelini</taxon>
        <taxon>Phaedon</taxon>
    </lineage>
</organism>
<evidence type="ECO:0000256" key="3">
    <source>
        <dbReference type="ARBA" id="ARBA00022801"/>
    </source>
</evidence>
<proteinExistence type="inferred from homology"/>
<keyword evidence="2" id="KW-0479">Metal-binding</keyword>
<dbReference type="FunFam" id="3.40.350.10:FF:000003">
    <property type="entry name" value="Xaa-pro aminopeptidase P"/>
    <property type="match status" value="1"/>
</dbReference>
<feature type="domain" description="Creatinase N-terminal" evidence="7">
    <location>
        <begin position="55"/>
        <end position="186"/>
    </location>
</feature>
<dbReference type="Pfam" id="PF16188">
    <property type="entry name" value="Peptidase_M24_C"/>
    <property type="match status" value="1"/>
</dbReference>
<dbReference type="CDD" id="cd01085">
    <property type="entry name" value="APP"/>
    <property type="match status" value="1"/>
</dbReference>
<evidence type="ECO:0000256" key="5">
    <source>
        <dbReference type="SAM" id="SignalP"/>
    </source>
</evidence>
<dbReference type="EMBL" id="OU896713">
    <property type="protein sequence ID" value="CAH1176444.1"/>
    <property type="molecule type" value="Genomic_DNA"/>
</dbReference>
<evidence type="ECO:0000259" key="6">
    <source>
        <dbReference type="Pfam" id="PF00557"/>
    </source>
</evidence>
<dbReference type="InterPro" id="IPR000587">
    <property type="entry name" value="Creatinase_N"/>
</dbReference>
<name>A0A9P0DWS2_PHACE</name>
<evidence type="ECO:0000313" key="10">
    <source>
        <dbReference type="Proteomes" id="UP001153737"/>
    </source>
</evidence>
<dbReference type="OrthoDB" id="287393at2759"/>
<dbReference type="Pfam" id="PF16189">
    <property type="entry name" value="Creatinase_N_2"/>
    <property type="match status" value="1"/>
</dbReference>
<dbReference type="AlphaFoldDB" id="A0A9P0DWS2"/>
<keyword evidence="4" id="KW-1133">Transmembrane helix</keyword>
<dbReference type="Proteomes" id="UP001153737">
    <property type="component" value="Chromosome 7"/>
</dbReference>
<dbReference type="GO" id="GO:0046872">
    <property type="term" value="F:metal ion binding"/>
    <property type="evidence" value="ECO:0007669"/>
    <property type="project" value="UniProtKB-KW"/>
</dbReference>
<dbReference type="Pfam" id="PF01321">
    <property type="entry name" value="Creatinase_N"/>
    <property type="match status" value="1"/>
</dbReference>
<dbReference type="InterPro" id="IPR036005">
    <property type="entry name" value="Creatinase/aminopeptidase-like"/>
</dbReference>
<sequence>MKMFLGSALLFIFYSAYISCDSELENLKQRGELRKSCSKFGHAVQPPRRVNTTVRITKLRDLMRSEVIIGTPAIQAFLVTSSDEHQSTDVDDYEKRREYISGFSGSYGNAIVTLDKAALWTDGRYHLQADEQIDCNWLLFREGHSNIPTMAQWLKSNLAKGGRIGLNPKLVSEHMWKELTSELKGSLLTLVAMNISMVDIIWPTAERGVKRSKDAFVLETEYTGKNYTTKIKEIRRELEEIGADAMVVTSLDEIAWLLNIRSRDVPNSPFLRSYVILDTQNVFLYVNSSQLQSNRVRKKLNSDSIIRINDSVVLRNYDDIWSDLRVKSQLYNTILVPSHCVYSEGASHAIYEHILPERQLPRQSPIIYLKAIKNAVEIKVMQDTNIRDAAAVCDCFAYIEERMNAGDKFMEMDIVNLLNEYRFEQNFSLGNSFRTIAGFASNAAFPNYEPTLNTDVQIFKNSTLVLDSGGQYLGGTTDVTRTLHYGKPSEDMKDAYTRVLIGLIRLSTLTFPSNMKMAVADSMTRASLWEVGLDYLHESGHGVGAFLGVHESPIKIHFDSETSFQQVFKPGYFLSNEPGFYREGEFGIRLENIMEVIEHPWLTTSGHKFLGFKTITFVPFEPKLMKLSLLSIHQRRWLNSYNEQVRRLVGAELKRQNRMNGFYWMMEKTKQVPEHGRGSILLCQPVLVAVINILFIVIFV</sequence>
<dbReference type="InterPro" id="IPR032416">
    <property type="entry name" value="Peptidase_M24_C"/>
</dbReference>
<feature type="chain" id="PRO_5040317092" evidence="5">
    <location>
        <begin position="21"/>
        <end position="700"/>
    </location>
</feature>
<evidence type="ECO:0000259" key="8">
    <source>
        <dbReference type="Pfam" id="PF16188"/>
    </source>
</evidence>
<reference evidence="9" key="2">
    <citation type="submission" date="2022-10" db="EMBL/GenBank/DDBJ databases">
        <authorList>
            <consortium name="ENA_rothamsted_submissions"/>
            <consortium name="culmorum"/>
            <person name="King R."/>
        </authorList>
    </citation>
    <scope>NUCLEOTIDE SEQUENCE</scope>
</reference>
<dbReference type="InterPro" id="IPR000994">
    <property type="entry name" value="Pept_M24"/>
</dbReference>
<dbReference type="Gene3D" id="3.90.230.10">
    <property type="entry name" value="Creatinase/methionine aminopeptidase superfamily"/>
    <property type="match status" value="1"/>
</dbReference>
<dbReference type="Gene3D" id="3.40.350.10">
    <property type="entry name" value="Creatinase/prolidase N-terminal domain"/>
    <property type="match status" value="2"/>
</dbReference>
<feature type="domain" description="Peptidase M24 C-terminal" evidence="8">
    <location>
        <begin position="608"/>
        <end position="671"/>
    </location>
</feature>
<feature type="transmembrane region" description="Helical" evidence="4">
    <location>
        <begin position="678"/>
        <end position="699"/>
    </location>
</feature>
<evidence type="ECO:0000256" key="1">
    <source>
        <dbReference type="ARBA" id="ARBA00008766"/>
    </source>
</evidence>
<dbReference type="GO" id="GO:0070006">
    <property type="term" value="F:metalloaminopeptidase activity"/>
    <property type="evidence" value="ECO:0007669"/>
    <property type="project" value="InterPro"/>
</dbReference>
<gene>
    <name evidence="9" type="ORF">PHAECO_LOCUS10926</name>
</gene>
<dbReference type="InterPro" id="IPR033740">
    <property type="entry name" value="Pept_M24B"/>
</dbReference>
<keyword evidence="4" id="KW-0812">Transmembrane</keyword>
<dbReference type="SUPFAM" id="SSF53092">
    <property type="entry name" value="Creatinase/prolidase N-terminal domain"/>
    <property type="match status" value="1"/>
</dbReference>
<dbReference type="Pfam" id="PF00557">
    <property type="entry name" value="Peptidase_M24"/>
    <property type="match status" value="1"/>
</dbReference>
<dbReference type="PANTHER" id="PTHR43763">
    <property type="entry name" value="XAA-PRO AMINOPEPTIDASE 1"/>
    <property type="match status" value="1"/>
</dbReference>
<feature type="signal peptide" evidence="5">
    <location>
        <begin position="1"/>
        <end position="20"/>
    </location>
</feature>
<evidence type="ECO:0000256" key="2">
    <source>
        <dbReference type="ARBA" id="ARBA00022723"/>
    </source>
</evidence>
<dbReference type="GO" id="GO:0005737">
    <property type="term" value="C:cytoplasm"/>
    <property type="evidence" value="ECO:0007669"/>
    <property type="project" value="UniProtKB-ARBA"/>
</dbReference>
<evidence type="ECO:0000313" key="9">
    <source>
        <dbReference type="EMBL" id="CAH1176444.1"/>
    </source>
</evidence>